<protein>
    <submittedName>
        <fullName evidence="3">Uncharacterized protein</fullName>
    </submittedName>
</protein>
<sequence length="114" mass="12181">MPKEEKEQQSPIEQPKNPPINLPIEPLIAAPAVLGAPAMLGVPLVIHALAGAAIGAFTFVTGSLLLKMTKDKALAAKPDPNEVIPPPMSVPNFPRHYSRNDPHIDSPLLSSLRK</sequence>
<keyword evidence="2" id="KW-1133">Transmembrane helix</keyword>
<feature type="region of interest" description="Disordered" evidence="1">
    <location>
        <begin position="77"/>
        <end position="114"/>
    </location>
</feature>
<dbReference type="KEGG" id="cch:Cag_1147"/>
<gene>
    <name evidence="3" type="ordered locus">Cag_1147</name>
</gene>
<feature type="transmembrane region" description="Helical" evidence="2">
    <location>
        <begin position="44"/>
        <end position="66"/>
    </location>
</feature>
<evidence type="ECO:0000256" key="2">
    <source>
        <dbReference type="SAM" id="Phobius"/>
    </source>
</evidence>
<dbReference type="AlphaFoldDB" id="Q3ARG6"/>
<proteinExistence type="predicted"/>
<dbReference type="STRING" id="340177.Cag_1147"/>
<dbReference type="HOGENOM" id="CLU_2116626_0_0_10"/>
<keyword evidence="2" id="KW-0812">Transmembrane</keyword>
<evidence type="ECO:0000313" key="3">
    <source>
        <dbReference type="EMBL" id="ABB28409.1"/>
    </source>
</evidence>
<reference evidence="3" key="1">
    <citation type="submission" date="2005-08" db="EMBL/GenBank/DDBJ databases">
        <title>Complete sequence of Chlorobium chlorochromatii CaD3.</title>
        <authorList>
            <person name="Copeland A."/>
            <person name="Lucas S."/>
            <person name="Lapidus A."/>
            <person name="Barry K."/>
            <person name="Detter J.C."/>
            <person name="Glavina T."/>
            <person name="Hammon N."/>
            <person name="Israni S."/>
            <person name="Pitluck S."/>
            <person name="Bryant D."/>
            <person name="Schmutz J."/>
            <person name="Larimer F."/>
            <person name="Land M."/>
            <person name="Kyrpides N."/>
            <person name="Ivanova N."/>
            <person name="Richardson P."/>
        </authorList>
    </citation>
    <scope>NUCLEOTIDE SEQUENCE [LARGE SCALE GENOMIC DNA]</scope>
    <source>
        <strain evidence="3">CaD3</strain>
    </source>
</reference>
<name>Q3ARG6_CHLCH</name>
<dbReference type="EMBL" id="CP000108">
    <property type="protein sequence ID" value="ABB28409.1"/>
    <property type="molecule type" value="Genomic_DNA"/>
</dbReference>
<organism evidence="3">
    <name type="scientific">Chlorobium chlorochromatii (strain CaD3)</name>
    <dbReference type="NCBI Taxonomy" id="340177"/>
    <lineage>
        <taxon>Bacteria</taxon>
        <taxon>Pseudomonadati</taxon>
        <taxon>Chlorobiota</taxon>
        <taxon>Chlorobiia</taxon>
        <taxon>Chlorobiales</taxon>
        <taxon>Chlorobiaceae</taxon>
        <taxon>Chlorobium/Pelodictyon group</taxon>
        <taxon>Chlorobium</taxon>
    </lineage>
</organism>
<keyword evidence="2" id="KW-0472">Membrane</keyword>
<accession>Q3ARG6</accession>
<evidence type="ECO:0000256" key="1">
    <source>
        <dbReference type="SAM" id="MobiDB-lite"/>
    </source>
</evidence>
<feature type="region of interest" description="Disordered" evidence="1">
    <location>
        <begin position="1"/>
        <end position="21"/>
    </location>
</feature>